<dbReference type="InterPro" id="IPR036390">
    <property type="entry name" value="WH_DNA-bd_sf"/>
</dbReference>
<dbReference type="Pfam" id="PF00392">
    <property type="entry name" value="GntR"/>
    <property type="match status" value="1"/>
</dbReference>
<accession>A0A917D2K2</accession>
<gene>
    <name evidence="5" type="ORF">GCM10007425_00390</name>
</gene>
<dbReference type="GO" id="GO:0003700">
    <property type="term" value="F:DNA-binding transcription factor activity"/>
    <property type="evidence" value="ECO:0007669"/>
    <property type="project" value="InterPro"/>
</dbReference>
<dbReference type="Pfam" id="PF07729">
    <property type="entry name" value="FCD"/>
    <property type="match status" value="1"/>
</dbReference>
<comment type="caution">
    <text evidence="5">The sequence shown here is derived from an EMBL/GenBank/DDBJ whole genome shotgun (WGS) entry which is preliminary data.</text>
</comment>
<dbReference type="PANTHER" id="PTHR43537">
    <property type="entry name" value="TRANSCRIPTIONAL REGULATOR, GNTR FAMILY"/>
    <property type="match status" value="1"/>
</dbReference>
<sequence>MKSIKPTTLADQAYQAIKDAITRGEFLEHEVLPEEKMAKRLGISRTPLRDALNRLASEGLIVQSVGKPAVVAGFNKTSALETMELRGLLEVNNLEKISPHIDEIFIAQLRDNVAAQTEAILTNKYDLFIEIDREFHLLLASKNSNTAYKELIAKVNASVNRSFLILSNTVPQSASEALIEHKEIIDALEQRDVTHAKNKMIVHMNNVEKRFLTYYTNKENNI</sequence>
<evidence type="ECO:0000313" key="5">
    <source>
        <dbReference type="EMBL" id="GGG09960.1"/>
    </source>
</evidence>
<evidence type="ECO:0000256" key="3">
    <source>
        <dbReference type="ARBA" id="ARBA00023163"/>
    </source>
</evidence>
<keyword evidence="6" id="KW-1185">Reference proteome</keyword>
<organism evidence="5 6">
    <name type="scientific">Lysinibacillus alkalisoli</name>
    <dbReference type="NCBI Taxonomy" id="1911548"/>
    <lineage>
        <taxon>Bacteria</taxon>
        <taxon>Bacillati</taxon>
        <taxon>Bacillota</taxon>
        <taxon>Bacilli</taxon>
        <taxon>Bacillales</taxon>
        <taxon>Bacillaceae</taxon>
        <taxon>Lysinibacillus</taxon>
    </lineage>
</organism>
<dbReference type="SMART" id="SM00345">
    <property type="entry name" value="HTH_GNTR"/>
    <property type="match status" value="1"/>
</dbReference>
<dbReference type="InterPro" id="IPR011711">
    <property type="entry name" value="GntR_C"/>
</dbReference>
<dbReference type="InterPro" id="IPR000524">
    <property type="entry name" value="Tscrpt_reg_HTH_GntR"/>
</dbReference>
<dbReference type="PRINTS" id="PR00035">
    <property type="entry name" value="HTHGNTR"/>
</dbReference>
<dbReference type="Proteomes" id="UP000616608">
    <property type="component" value="Unassembled WGS sequence"/>
</dbReference>
<dbReference type="Gene3D" id="1.20.120.530">
    <property type="entry name" value="GntR ligand-binding domain-like"/>
    <property type="match status" value="1"/>
</dbReference>
<dbReference type="PANTHER" id="PTHR43537:SF24">
    <property type="entry name" value="GLUCONATE OPERON TRANSCRIPTIONAL REPRESSOR"/>
    <property type="match status" value="1"/>
</dbReference>
<reference evidence="5" key="2">
    <citation type="submission" date="2020-09" db="EMBL/GenBank/DDBJ databases">
        <authorList>
            <person name="Sun Q."/>
            <person name="Zhou Y."/>
        </authorList>
    </citation>
    <scope>NUCLEOTIDE SEQUENCE</scope>
    <source>
        <strain evidence="5">CGMCC 1.15760</strain>
    </source>
</reference>
<protein>
    <submittedName>
        <fullName evidence="5">GntR family transcriptional regulator</fullName>
    </submittedName>
</protein>
<dbReference type="GO" id="GO:0003677">
    <property type="term" value="F:DNA binding"/>
    <property type="evidence" value="ECO:0007669"/>
    <property type="project" value="UniProtKB-KW"/>
</dbReference>
<dbReference type="SUPFAM" id="SSF48008">
    <property type="entry name" value="GntR ligand-binding domain-like"/>
    <property type="match status" value="1"/>
</dbReference>
<evidence type="ECO:0000259" key="4">
    <source>
        <dbReference type="PROSITE" id="PS50949"/>
    </source>
</evidence>
<feature type="domain" description="HTH gntR-type" evidence="4">
    <location>
        <begin position="7"/>
        <end position="74"/>
    </location>
</feature>
<dbReference type="RefSeq" id="WP_229704120.1">
    <property type="nucleotide sequence ID" value="NZ_BMJT01000001.1"/>
</dbReference>
<dbReference type="AlphaFoldDB" id="A0A917D2K2"/>
<dbReference type="PROSITE" id="PS50949">
    <property type="entry name" value="HTH_GNTR"/>
    <property type="match status" value="1"/>
</dbReference>
<proteinExistence type="predicted"/>
<dbReference type="CDD" id="cd07377">
    <property type="entry name" value="WHTH_GntR"/>
    <property type="match status" value="1"/>
</dbReference>
<dbReference type="InterPro" id="IPR008920">
    <property type="entry name" value="TF_FadR/GntR_C"/>
</dbReference>
<dbReference type="SUPFAM" id="SSF46785">
    <property type="entry name" value="Winged helix' DNA-binding domain"/>
    <property type="match status" value="1"/>
</dbReference>
<evidence type="ECO:0000256" key="2">
    <source>
        <dbReference type="ARBA" id="ARBA00023125"/>
    </source>
</evidence>
<keyword evidence="2" id="KW-0238">DNA-binding</keyword>
<keyword evidence="3" id="KW-0804">Transcription</keyword>
<name>A0A917D2K2_9BACI</name>
<evidence type="ECO:0000313" key="6">
    <source>
        <dbReference type="Proteomes" id="UP000616608"/>
    </source>
</evidence>
<keyword evidence="1" id="KW-0805">Transcription regulation</keyword>
<reference evidence="5" key="1">
    <citation type="journal article" date="2014" name="Int. J. Syst. Evol. Microbiol.">
        <title>Complete genome sequence of Corynebacterium casei LMG S-19264T (=DSM 44701T), isolated from a smear-ripened cheese.</title>
        <authorList>
            <consortium name="US DOE Joint Genome Institute (JGI-PGF)"/>
            <person name="Walter F."/>
            <person name="Albersmeier A."/>
            <person name="Kalinowski J."/>
            <person name="Ruckert C."/>
        </authorList>
    </citation>
    <scope>NUCLEOTIDE SEQUENCE</scope>
    <source>
        <strain evidence="5">CGMCC 1.15760</strain>
    </source>
</reference>
<dbReference type="InterPro" id="IPR036388">
    <property type="entry name" value="WH-like_DNA-bd_sf"/>
</dbReference>
<evidence type="ECO:0000256" key="1">
    <source>
        <dbReference type="ARBA" id="ARBA00023015"/>
    </source>
</evidence>
<dbReference type="EMBL" id="BMJT01000001">
    <property type="protein sequence ID" value="GGG09960.1"/>
    <property type="molecule type" value="Genomic_DNA"/>
</dbReference>
<dbReference type="Gene3D" id="1.10.10.10">
    <property type="entry name" value="Winged helix-like DNA-binding domain superfamily/Winged helix DNA-binding domain"/>
    <property type="match status" value="1"/>
</dbReference>
<dbReference type="SMART" id="SM00895">
    <property type="entry name" value="FCD"/>
    <property type="match status" value="1"/>
</dbReference>